<comment type="pathway">
    <text evidence="1">Carbohydrate acid metabolism.</text>
</comment>
<dbReference type="SUPFAM" id="SSF51569">
    <property type="entry name" value="Aldolase"/>
    <property type="match status" value="1"/>
</dbReference>
<evidence type="ECO:0000256" key="5">
    <source>
        <dbReference type="ARBA" id="ARBA00023277"/>
    </source>
</evidence>
<keyword evidence="4 6" id="KW-0456">Lyase</keyword>
<gene>
    <name evidence="6" type="primary">eda</name>
    <name evidence="6" type="ORF">BUZ01_06580</name>
</gene>
<dbReference type="InterPro" id="IPR000887">
    <property type="entry name" value="Aldlse_KDPG_KHG"/>
</dbReference>
<comment type="caution">
    <text evidence="6">The sequence shown here is derived from an EMBL/GenBank/DDBJ whole genome shotgun (WGS) entry which is preliminary data.</text>
</comment>
<proteinExistence type="inferred from homology"/>
<comment type="subunit">
    <text evidence="3">Homotrimer.</text>
</comment>
<reference evidence="6 7" key="1">
    <citation type="journal article" date="2016" name="Front. Microbiol.">
        <title>Comprehensive Phylogenetic Analysis of Bovine Non-aureus Staphylococci Species Based on Whole-Genome Sequencing.</title>
        <authorList>
            <person name="Naushad S."/>
            <person name="Barkema H.W."/>
            <person name="Luby C."/>
            <person name="Condas L.A."/>
            <person name="Nobrega D.B."/>
            <person name="Carson D.A."/>
            <person name="De Buck J."/>
        </authorList>
    </citation>
    <scope>NUCLEOTIDE SEQUENCE [LARGE SCALE GENOMIC DNA]</scope>
    <source>
        <strain evidence="6 7">SNUC 1388</strain>
    </source>
</reference>
<accession>A0A418HPA5</accession>
<dbReference type="GO" id="GO:0008700">
    <property type="term" value="F:(R,S)-4-hydroxy-2-oxoglutarate aldolase activity"/>
    <property type="evidence" value="ECO:0007669"/>
    <property type="project" value="UniProtKB-EC"/>
</dbReference>
<dbReference type="AlphaFoldDB" id="A0A418HPA5"/>
<dbReference type="EMBL" id="QXRZ01000003">
    <property type="protein sequence ID" value="RIL43277.1"/>
    <property type="molecule type" value="Genomic_DNA"/>
</dbReference>
<dbReference type="NCBIfam" id="NF005119">
    <property type="entry name" value="PRK06552.1"/>
    <property type="match status" value="1"/>
</dbReference>
<evidence type="ECO:0000313" key="7">
    <source>
        <dbReference type="Proteomes" id="UP000283576"/>
    </source>
</evidence>
<dbReference type="Gene3D" id="3.20.20.70">
    <property type="entry name" value="Aldolase class I"/>
    <property type="match status" value="1"/>
</dbReference>
<name>A0A418HPA5_STAGA</name>
<dbReference type="CDD" id="cd00452">
    <property type="entry name" value="KDPG_aldolase"/>
    <property type="match status" value="1"/>
</dbReference>
<evidence type="ECO:0000313" key="6">
    <source>
        <dbReference type="EMBL" id="RIL43277.1"/>
    </source>
</evidence>
<evidence type="ECO:0000256" key="3">
    <source>
        <dbReference type="ARBA" id="ARBA00011233"/>
    </source>
</evidence>
<evidence type="ECO:0000256" key="2">
    <source>
        <dbReference type="ARBA" id="ARBA00006906"/>
    </source>
</evidence>
<dbReference type="Pfam" id="PF01081">
    <property type="entry name" value="Aldolase"/>
    <property type="match status" value="1"/>
</dbReference>
<dbReference type="GO" id="GO:0008675">
    <property type="term" value="F:2-dehydro-3-deoxy-phosphogluconate aldolase activity"/>
    <property type="evidence" value="ECO:0007669"/>
    <property type="project" value="UniProtKB-EC"/>
</dbReference>
<dbReference type="InterPro" id="IPR013785">
    <property type="entry name" value="Aldolase_TIM"/>
</dbReference>
<protein>
    <submittedName>
        <fullName evidence="6">Bifunctional 4-hydroxy-2-oxoglutarate aldolase/2-dehydro-3-deoxy-phosphogluconate aldolase</fullName>
        <ecNumber evidence="6">4.1.2.14</ecNumber>
        <ecNumber evidence="6">4.1.3.16</ecNumber>
    </submittedName>
</protein>
<dbReference type="PANTHER" id="PTHR30246:SF1">
    <property type="entry name" value="2-DEHYDRO-3-DEOXY-6-PHOSPHOGALACTONATE ALDOLASE-RELATED"/>
    <property type="match status" value="1"/>
</dbReference>
<evidence type="ECO:0000256" key="4">
    <source>
        <dbReference type="ARBA" id="ARBA00023239"/>
    </source>
</evidence>
<keyword evidence="5" id="KW-0119">Carbohydrate metabolism</keyword>
<dbReference type="EC" id="4.1.3.16" evidence="6"/>
<comment type="similarity">
    <text evidence="2">Belongs to the KHG/KDPG aldolase family.</text>
</comment>
<dbReference type="NCBIfam" id="TIGR01182">
    <property type="entry name" value="eda"/>
    <property type="match status" value="1"/>
</dbReference>
<dbReference type="Proteomes" id="UP000283576">
    <property type="component" value="Unassembled WGS sequence"/>
</dbReference>
<organism evidence="6 7">
    <name type="scientific">Staphylococcus gallinarum</name>
    <dbReference type="NCBI Taxonomy" id="1293"/>
    <lineage>
        <taxon>Bacteria</taxon>
        <taxon>Bacillati</taxon>
        <taxon>Bacillota</taxon>
        <taxon>Bacilli</taxon>
        <taxon>Bacillales</taxon>
        <taxon>Staphylococcaceae</taxon>
        <taxon>Staphylococcus</taxon>
    </lineage>
</organism>
<evidence type="ECO:0000256" key="1">
    <source>
        <dbReference type="ARBA" id="ARBA00004761"/>
    </source>
</evidence>
<dbReference type="EC" id="4.1.2.14" evidence="6"/>
<dbReference type="RefSeq" id="WP_107526731.1">
    <property type="nucleotide sequence ID" value="NZ_JAIBNU010000002.1"/>
</dbReference>
<dbReference type="PANTHER" id="PTHR30246">
    <property type="entry name" value="2-KETO-3-DEOXY-6-PHOSPHOGLUCONATE ALDOLASE"/>
    <property type="match status" value="1"/>
</dbReference>
<sequence>MKKYEILNRLHDNYLIAIVRGDNNDQVIKFIDQIIEGGIKSIEITYTVPNASEIIQKASIKYDKNILIGAGTVLDSTTARIAIESGAKFIVSPHLDIEISKLCNTYSIPYLPGCNNASEIITALKYGSDLIKLFPGGHLGPKFIKDIKGPIPNVELMPSGGVNLQNITDWIQQGSFAIGIGSDLTKSFTGNNYESIQFKAKSYVDAFKKYKSR</sequence>